<evidence type="ECO:0000313" key="2">
    <source>
        <dbReference type="Proteomes" id="UP001162135"/>
    </source>
</evidence>
<dbReference type="Proteomes" id="UP001162135">
    <property type="component" value="Unassembled WGS sequence"/>
</dbReference>
<name>A0ABT6I1Z2_9GAMM</name>
<organism evidence="1 2">
    <name type="scientific">Salinicola acroporae</name>
    <dbReference type="NCBI Taxonomy" id="1541440"/>
    <lineage>
        <taxon>Bacteria</taxon>
        <taxon>Pseudomonadati</taxon>
        <taxon>Pseudomonadota</taxon>
        <taxon>Gammaproteobacteria</taxon>
        <taxon>Oceanospirillales</taxon>
        <taxon>Halomonadaceae</taxon>
        <taxon>Salinicola</taxon>
    </lineage>
</organism>
<reference evidence="1" key="1">
    <citation type="journal article" date="2015" name="Antonie Van Leeuwenhoek">
        <title>Comparative 16S rRNA signatures and multilocus sequence analysis for the genus Salinicola and description of Salinicola acroporae sp. nov., isolated from coral Acropora digitifera.</title>
        <authorList>
            <person name="Lepcha R.T."/>
            <person name="Poddar A."/>
            <person name="Schumann P."/>
            <person name="Das S.K."/>
        </authorList>
    </citation>
    <scope>NUCLEOTIDE SEQUENCE</scope>
    <source>
        <strain evidence="1">S4-41</strain>
    </source>
</reference>
<proteinExistence type="predicted"/>
<protein>
    <submittedName>
        <fullName evidence="1">Uncharacterized protein</fullName>
    </submittedName>
</protein>
<evidence type="ECO:0000313" key="1">
    <source>
        <dbReference type="EMBL" id="MDH4571697.1"/>
    </source>
</evidence>
<dbReference type="RefSeq" id="WP_280337426.1">
    <property type="nucleotide sequence ID" value="NZ_PGFS01000001.1"/>
</dbReference>
<keyword evidence="2" id="KW-1185">Reference proteome</keyword>
<gene>
    <name evidence="1" type="ORF">CUR86_03915</name>
</gene>
<comment type="caution">
    <text evidence="1">The sequence shown here is derived from an EMBL/GenBank/DDBJ whole genome shotgun (WGS) entry which is preliminary data.</text>
</comment>
<reference evidence="1" key="2">
    <citation type="submission" date="2017-11" db="EMBL/GenBank/DDBJ databases">
        <authorList>
            <person name="Das S.K."/>
        </authorList>
    </citation>
    <scope>NUCLEOTIDE SEQUENCE</scope>
    <source>
        <strain evidence="1">S4-41</strain>
    </source>
</reference>
<sequence>MSSTSFAERIEQVPELVVQAEARLGDHDFSGAIALLEPAFRAGIDSLDLSSALMQAYEGAGDTARQEALMAVVLQKSPSRRSS</sequence>
<dbReference type="EMBL" id="PGFS01000001">
    <property type="protein sequence ID" value="MDH4571697.1"/>
    <property type="molecule type" value="Genomic_DNA"/>
</dbReference>
<accession>A0ABT6I1Z2</accession>